<protein>
    <submittedName>
        <fullName evidence="1">(salmon louse) hypothetical protein</fullName>
    </submittedName>
</protein>
<gene>
    <name evidence="1" type="ORF">LSAA_2968</name>
</gene>
<keyword evidence="2" id="KW-1185">Reference proteome</keyword>
<name>A0A7R8CFJ2_LEPSM</name>
<evidence type="ECO:0000313" key="2">
    <source>
        <dbReference type="Proteomes" id="UP000675881"/>
    </source>
</evidence>
<evidence type="ECO:0000313" key="1">
    <source>
        <dbReference type="EMBL" id="CAF2802636.1"/>
    </source>
</evidence>
<sequence length="193" mass="22269">MRSLTTRGGLTRERGMTENVVQTWVHTMHVYTSIHGATTTLTWNTHKTRNQHAELGKSCIKRDNDDLEKIRAWIESHNPFDKNEPILKKSVGETIQHQLKRISYSESQIKKKDRIKTLEALEVGATCTDRERRGYKKLFPARAQSRTHLTILEFDNVQIKQSKTGTCFIERCLSVHLQSGSIIQCSGWRYSVT</sequence>
<organism evidence="1 2">
    <name type="scientific">Lepeophtheirus salmonis</name>
    <name type="common">Salmon louse</name>
    <name type="synonym">Caligus salmonis</name>
    <dbReference type="NCBI Taxonomy" id="72036"/>
    <lineage>
        <taxon>Eukaryota</taxon>
        <taxon>Metazoa</taxon>
        <taxon>Ecdysozoa</taxon>
        <taxon>Arthropoda</taxon>
        <taxon>Crustacea</taxon>
        <taxon>Multicrustacea</taxon>
        <taxon>Hexanauplia</taxon>
        <taxon>Copepoda</taxon>
        <taxon>Siphonostomatoida</taxon>
        <taxon>Caligidae</taxon>
        <taxon>Lepeophtheirus</taxon>
    </lineage>
</organism>
<accession>A0A7R8CFJ2</accession>
<proteinExistence type="predicted"/>
<dbReference type="Proteomes" id="UP000675881">
    <property type="component" value="Chromosome 11"/>
</dbReference>
<dbReference type="EMBL" id="HG994590">
    <property type="protein sequence ID" value="CAF2802636.1"/>
    <property type="molecule type" value="Genomic_DNA"/>
</dbReference>
<reference evidence="1" key="1">
    <citation type="submission" date="2021-02" db="EMBL/GenBank/DDBJ databases">
        <authorList>
            <person name="Bekaert M."/>
        </authorList>
    </citation>
    <scope>NUCLEOTIDE SEQUENCE</scope>
    <source>
        <strain evidence="1">IoA-00</strain>
    </source>
</reference>
<dbReference type="AlphaFoldDB" id="A0A7R8CFJ2"/>